<feature type="domain" description="HNH nuclease" evidence="1">
    <location>
        <begin position="2"/>
        <end position="22"/>
    </location>
</feature>
<dbReference type="InterPro" id="IPR003615">
    <property type="entry name" value="HNH_nuc"/>
</dbReference>
<sequence>MTNGLLLRADVHNLFDRGLIWVDEQFRVRVKAEAGHYASWRGEKLRPPARAADHPDAAALRAHRQEVAGMR</sequence>
<keyword evidence="2" id="KW-0540">Nuclease</keyword>
<dbReference type="AlphaFoldDB" id="A0A1C4TW52"/>
<evidence type="ECO:0000313" key="2">
    <source>
        <dbReference type="EMBL" id="SCE63665.1"/>
    </source>
</evidence>
<dbReference type="Pfam" id="PF13391">
    <property type="entry name" value="HNH_2"/>
    <property type="match status" value="1"/>
</dbReference>
<name>A0A1C4TW52_9ACTN</name>
<dbReference type="Proteomes" id="UP000199375">
    <property type="component" value="Unassembled WGS sequence"/>
</dbReference>
<proteinExistence type="predicted"/>
<evidence type="ECO:0000259" key="1">
    <source>
        <dbReference type="Pfam" id="PF13391"/>
    </source>
</evidence>
<accession>A0A1C4TW52</accession>
<organism evidence="2 3">
    <name type="scientific">Micromonospora haikouensis</name>
    <dbReference type="NCBI Taxonomy" id="686309"/>
    <lineage>
        <taxon>Bacteria</taxon>
        <taxon>Bacillati</taxon>
        <taxon>Actinomycetota</taxon>
        <taxon>Actinomycetes</taxon>
        <taxon>Micromonosporales</taxon>
        <taxon>Micromonosporaceae</taxon>
        <taxon>Micromonospora</taxon>
    </lineage>
</organism>
<keyword evidence="2" id="KW-0255">Endonuclease</keyword>
<dbReference type="GO" id="GO:0004519">
    <property type="term" value="F:endonuclease activity"/>
    <property type="evidence" value="ECO:0007669"/>
    <property type="project" value="UniProtKB-KW"/>
</dbReference>
<dbReference type="EMBL" id="FMCW01000001">
    <property type="protein sequence ID" value="SCE63665.1"/>
    <property type="molecule type" value="Genomic_DNA"/>
</dbReference>
<reference evidence="2 3" key="1">
    <citation type="submission" date="2016-06" db="EMBL/GenBank/DDBJ databases">
        <authorList>
            <person name="Kjaerup R.B."/>
            <person name="Dalgaard T.S."/>
            <person name="Juul-Madsen H.R."/>
        </authorList>
    </citation>
    <scope>NUCLEOTIDE SEQUENCE [LARGE SCALE GENOMIC DNA]</scope>
    <source>
        <strain evidence="2 3">DSM 45626</strain>
    </source>
</reference>
<evidence type="ECO:0000313" key="3">
    <source>
        <dbReference type="Proteomes" id="UP000199375"/>
    </source>
</evidence>
<keyword evidence="2" id="KW-0378">Hydrolase</keyword>
<protein>
    <submittedName>
        <fullName evidence="2">HNH endonuclease</fullName>
    </submittedName>
</protein>
<gene>
    <name evidence="2" type="ORF">GA0070558_10159</name>
</gene>